<keyword evidence="1" id="KW-1133">Transmembrane helix</keyword>
<dbReference type="HOGENOM" id="CLU_1368028_0_0_1"/>
<dbReference type="PaxDb" id="3880-AES78995"/>
<evidence type="ECO:0000313" key="3">
    <source>
        <dbReference type="EnsemblPlants" id="AES78995"/>
    </source>
</evidence>
<proteinExistence type="predicted"/>
<accession>G7KY18</accession>
<evidence type="ECO:0000256" key="1">
    <source>
        <dbReference type="SAM" id="Phobius"/>
    </source>
</evidence>
<name>G7KY18_MEDTR</name>
<reference evidence="3" key="3">
    <citation type="submission" date="2015-04" db="UniProtKB">
        <authorList>
            <consortium name="EnsemblPlants"/>
        </authorList>
    </citation>
    <scope>IDENTIFICATION</scope>
    <source>
        <strain evidence="3">cv. Jemalong A17</strain>
    </source>
</reference>
<reference evidence="2 4" key="2">
    <citation type="journal article" date="2014" name="BMC Genomics">
        <title>An improved genome release (version Mt4.0) for the model legume Medicago truncatula.</title>
        <authorList>
            <person name="Tang H."/>
            <person name="Krishnakumar V."/>
            <person name="Bidwell S."/>
            <person name="Rosen B."/>
            <person name="Chan A."/>
            <person name="Zhou S."/>
            <person name="Gentzbittel L."/>
            <person name="Childs K.L."/>
            <person name="Yandell M."/>
            <person name="Gundlach H."/>
            <person name="Mayer K.F."/>
            <person name="Schwartz D.C."/>
            <person name="Town C.D."/>
        </authorList>
    </citation>
    <scope>GENOME REANNOTATION</scope>
    <source>
        <strain evidence="3 4">cv. Jemalong A17</strain>
    </source>
</reference>
<dbReference type="Proteomes" id="UP000002051">
    <property type="component" value="Unassembled WGS sequence"/>
</dbReference>
<feature type="transmembrane region" description="Helical" evidence="1">
    <location>
        <begin position="175"/>
        <end position="194"/>
    </location>
</feature>
<sequence length="200" mass="22861">MGRHFFRAGDKEKKKVSYHGVHLQILIHFIFRSVNWTSHMDSAAGTVTICRNCLSSKLHVFTRKHLQQRLPTRKKFVAGNILPANCNPNFKDINVIDGKWLDEEMTGRKKRRKRLIVVTIASGFQWVLVFVARELSRETHGNELSNYISEPAGHHLIEFCQTSKNVDEIVDQDTSVMLIFAGSCIILFLILKLTTKVTVA</sequence>
<keyword evidence="1 2" id="KW-0812">Transmembrane</keyword>
<dbReference type="EMBL" id="CM001223">
    <property type="protein sequence ID" value="AES78995.1"/>
    <property type="molecule type" value="Genomic_DNA"/>
</dbReference>
<evidence type="ECO:0000313" key="4">
    <source>
        <dbReference type="Proteomes" id="UP000002051"/>
    </source>
</evidence>
<dbReference type="AlphaFoldDB" id="G7KY18"/>
<gene>
    <name evidence="2" type="ordered locus">MTR_7g052160</name>
</gene>
<keyword evidence="4" id="KW-1185">Reference proteome</keyword>
<evidence type="ECO:0000313" key="2">
    <source>
        <dbReference type="EMBL" id="AES78995.1"/>
    </source>
</evidence>
<organism evidence="2 4">
    <name type="scientific">Medicago truncatula</name>
    <name type="common">Barrel medic</name>
    <name type="synonym">Medicago tribuloides</name>
    <dbReference type="NCBI Taxonomy" id="3880"/>
    <lineage>
        <taxon>Eukaryota</taxon>
        <taxon>Viridiplantae</taxon>
        <taxon>Streptophyta</taxon>
        <taxon>Embryophyta</taxon>
        <taxon>Tracheophyta</taxon>
        <taxon>Spermatophyta</taxon>
        <taxon>Magnoliopsida</taxon>
        <taxon>eudicotyledons</taxon>
        <taxon>Gunneridae</taxon>
        <taxon>Pentapetalae</taxon>
        <taxon>rosids</taxon>
        <taxon>fabids</taxon>
        <taxon>Fabales</taxon>
        <taxon>Fabaceae</taxon>
        <taxon>Papilionoideae</taxon>
        <taxon>50 kb inversion clade</taxon>
        <taxon>NPAAA clade</taxon>
        <taxon>Hologalegina</taxon>
        <taxon>IRL clade</taxon>
        <taxon>Trifolieae</taxon>
        <taxon>Medicago</taxon>
    </lineage>
</organism>
<dbReference type="EnsemblPlants" id="AES78995">
    <property type="protein sequence ID" value="AES78995"/>
    <property type="gene ID" value="MTR_7g052160"/>
</dbReference>
<protein>
    <submittedName>
        <fullName evidence="2">Transmembrane protein, putative</fullName>
    </submittedName>
</protein>
<reference evidence="2 4" key="1">
    <citation type="journal article" date="2011" name="Nature">
        <title>The Medicago genome provides insight into the evolution of rhizobial symbioses.</title>
        <authorList>
            <person name="Young N.D."/>
            <person name="Debelle F."/>
            <person name="Oldroyd G.E."/>
            <person name="Geurts R."/>
            <person name="Cannon S.B."/>
            <person name="Udvardi M.K."/>
            <person name="Benedito V.A."/>
            <person name="Mayer K.F."/>
            <person name="Gouzy J."/>
            <person name="Schoof H."/>
            <person name="Van de Peer Y."/>
            <person name="Proost S."/>
            <person name="Cook D.R."/>
            <person name="Meyers B.C."/>
            <person name="Spannagl M."/>
            <person name="Cheung F."/>
            <person name="De Mita S."/>
            <person name="Krishnakumar V."/>
            <person name="Gundlach H."/>
            <person name="Zhou S."/>
            <person name="Mudge J."/>
            <person name="Bharti A.K."/>
            <person name="Murray J.D."/>
            <person name="Naoumkina M.A."/>
            <person name="Rosen B."/>
            <person name="Silverstein K.A."/>
            <person name="Tang H."/>
            <person name="Rombauts S."/>
            <person name="Zhao P.X."/>
            <person name="Zhou P."/>
            <person name="Barbe V."/>
            <person name="Bardou P."/>
            <person name="Bechner M."/>
            <person name="Bellec A."/>
            <person name="Berger A."/>
            <person name="Berges H."/>
            <person name="Bidwell S."/>
            <person name="Bisseling T."/>
            <person name="Choisne N."/>
            <person name="Couloux A."/>
            <person name="Denny R."/>
            <person name="Deshpande S."/>
            <person name="Dai X."/>
            <person name="Doyle J.J."/>
            <person name="Dudez A.M."/>
            <person name="Farmer A.D."/>
            <person name="Fouteau S."/>
            <person name="Franken C."/>
            <person name="Gibelin C."/>
            <person name="Gish J."/>
            <person name="Goldstein S."/>
            <person name="Gonzalez A.J."/>
            <person name="Green P.J."/>
            <person name="Hallab A."/>
            <person name="Hartog M."/>
            <person name="Hua A."/>
            <person name="Humphray S.J."/>
            <person name="Jeong D.H."/>
            <person name="Jing Y."/>
            <person name="Jocker A."/>
            <person name="Kenton S.M."/>
            <person name="Kim D.J."/>
            <person name="Klee K."/>
            <person name="Lai H."/>
            <person name="Lang C."/>
            <person name="Lin S."/>
            <person name="Macmil S.L."/>
            <person name="Magdelenat G."/>
            <person name="Matthews L."/>
            <person name="McCorrison J."/>
            <person name="Monaghan E.L."/>
            <person name="Mun J.H."/>
            <person name="Najar F.Z."/>
            <person name="Nicholson C."/>
            <person name="Noirot C."/>
            <person name="O'Bleness M."/>
            <person name="Paule C.R."/>
            <person name="Poulain J."/>
            <person name="Prion F."/>
            <person name="Qin B."/>
            <person name="Qu C."/>
            <person name="Retzel E.F."/>
            <person name="Riddle C."/>
            <person name="Sallet E."/>
            <person name="Samain S."/>
            <person name="Samson N."/>
            <person name="Sanders I."/>
            <person name="Saurat O."/>
            <person name="Scarpelli C."/>
            <person name="Schiex T."/>
            <person name="Segurens B."/>
            <person name="Severin A.J."/>
            <person name="Sherrier D.J."/>
            <person name="Shi R."/>
            <person name="Sims S."/>
            <person name="Singer S.R."/>
            <person name="Sinharoy S."/>
            <person name="Sterck L."/>
            <person name="Viollet A."/>
            <person name="Wang B.B."/>
            <person name="Wang K."/>
            <person name="Wang M."/>
            <person name="Wang X."/>
            <person name="Warfsmann J."/>
            <person name="Weissenbach J."/>
            <person name="White D.D."/>
            <person name="White J.D."/>
            <person name="Wiley G.B."/>
            <person name="Wincker P."/>
            <person name="Xing Y."/>
            <person name="Yang L."/>
            <person name="Yao Z."/>
            <person name="Ying F."/>
            <person name="Zhai J."/>
            <person name="Zhou L."/>
            <person name="Zuber A."/>
            <person name="Denarie J."/>
            <person name="Dixon R.A."/>
            <person name="May G.D."/>
            <person name="Schwartz D.C."/>
            <person name="Rogers J."/>
            <person name="Quetier F."/>
            <person name="Town C.D."/>
            <person name="Roe B.A."/>
        </authorList>
    </citation>
    <scope>NUCLEOTIDE SEQUENCE [LARGE SCALE GENOMIC DNA]</scope>
    <source>
        <strain evidence="2">A17</strain>
        <strain evidence="3 4">cv. Jemalong A17</strain>
    </source>
</reference>
<feature type="transmembrane region" description="Helical" evidence="1">
    <location>
        <begin position="115"/>
        <end position="132"/>
    </location>
</feature>
<keyword evidence="1" id="KW-0472">Membrane</keyword>